<dbReference type="EMBL" id="LKCN02000001">
    <property type="protein sequence ID" value="RCI17240.1"/>
    <property type="molecule type" value="Genomic_DNA"/>
</dbReference>
<keyword evidence="2" id="KW-1185">Reference proteome</keyword>
<dbReference type="AlphaFoldDB" id="A0A367LSA2"/>
<feature type="non-terminal residue" evidence="1">
    <location>
        <position position="466"/>
    </location>
</feature>
<name>A0A367LSA2_9HYPO</name>
<protein>
    <submittedName>
        <fullName evidence="1">Uncharacterized protein</fullName>
    </submittedName>
</protein>
<dbReference type="Proteomes" id="UP000253664">
    <property type="component" value="Unassembled WGS sequence"/>
</dbReference>
<sequence>MYDSSAADETLGQGTHSLTCSLFPASIYNYGPSLALVPLHMSSRLFLLVIPYAQVGIEPRQSRSVDITEMIRGTPQGNRGVDGWKDMAAGRHIPYSEAALTSAEGARDFMKLVPEAGRKCFHLRYTLLGEGQTELDIGKAYLDHDFGGPATVSISTSHSHIDSSRVGWNREDASEMGSTMSASLSANLLGLVSAATAWTVSGSHRWSSAESGDKTTTQEETKTVAYQVTCPDDSSCKVVTWTYIKTTRGRCGRIPLVELDCITSSHSGWPNASVLALASLDGYHFPWALPIAQKYWHLPKLWPAHGLPQKGDVIMHQDHPDLLNKFDAPCSFSYPLYTASGKPVSTQDMLVYKRGYDNSPPPTPSRRFTARGWNYDENVCELEHDWVFTVSREGAFYGRAEPKEWFLQKRRPNWPLFPDGLYDKCRFLAEAVDNITKAVSRRSDDDMYLDKVVVLDDDLGNMPGTG</sequence>
<evidence type="ECO:0000313" key="1">
    <source>
        <dbReference type="EMBL" id="RCI17240.1"/>
    </source>
</evidence>
<comment type="caution">
    <text evidence="1">The sequence shown here is derived from an EMBL/GenBank/DDBJ whole genome shotgun (WGS) entry which is preliminary data.</text>
</comment>
<dbReference type="Gene3D" id="2.170.15.10">
    <property type="entry name" value="Proaerolysin, chain A, domain 3"/>
    <property type="match status" value="1"/>
</dbReference>
<proteinExistence type="predicted"/>
<gene>
    <name evidence="1" type="ORF">L249_2633</name>
</gene>
<organism evidence="1 2">
    <name type="scientific">Ophiocordyceps polyrhachis-furcata BCC 54312</name>
    <dbReference type="NCBI Taxonomy" id="1330021"/>
    <lineage>
        <taxon>Eukaryota</taxon>
        <taxon>Fungi</taxon>
        <taxon>Dikarya</taxon>
        <taxon>Ascomycota</taxon>
        <taxon>Pezizomycotina</taxon>
        <taxon>Sordariomycetes</taxon>
        <taxon>Hypocreomycetidae</taxon>
        <taxon>Hypocreales</taxon>
        <taxon>Ophiocordycipitaceae</taxon>
        <taxon>Ophiocordyceps</taxon>
    </lineage>
</organism>
<reference evidence="1 2" key="1">
    <citation type="journal article" date="2015" name="BMC Genomics">
        <title>Insights from the genome of Ophiocordyceps polyrhachis-furcata to pathogenicity and host specificity in insect fungi.</title>
        <authorList>
            <person name="Wichadakul D."/>
            <person name="Kobmoo N."/>
            <person name="Ingsriswang S."/>
            <person name="Tangphatsornruang S."/>
            <person name="Chantasingh D."/>
            <person name="Luangsa-ard J.J."/>
            <person name="Eurwilaichitr L."/>
        </authorList>
    </citation>
    <scope>NUCLEOTIDE SEQUENCE [LARGE SCALE GENOMIC DNA]</scope>
    <source>
        <strain evidence="1 2">BCC 54312</strain>
    </source>
</reference>
<dbReference type="OrthoDB" id="4914334at2759"/>
<evidence type="ECO:0000313" key="2">
    <source>
        <dbReference type="Proteomes" id="UP000253664"/>
    </source>
</evidence>
<accession>A0A367LSA2</accession>